<feature type="signal peptide" evidence="2">
    <location>
        <begin position="1"/>
        <end position="18"/>
    </location>
</feature>
<evidence type="ECO:0000256" key="2">
    <source>
        <dbReference type="SAM" id="SignalP"/>
    </source>
</evidence>
<sequence>MQLRLSFVLLGLAVATYARPINYALQARSEVTPSTPYRTPTVHADSATLNRRVVTSTAAVEGSSPTSTVFPTGSNVSGTPTQGTSVGGISPAATVNAGGSGMPLVRRIQSDSESSEETGFFGKLAQGAQHIQDKEDQTKANVHNGMAQMKQNAKDAVNGVKDKVEGGFKGVAGAAGGAWTGLKNGYEAGAGANANSQPPPPNNV</sequence>
<comment type="caution">
    <text evidence="3">The sequence shown here is derived from an EMBL/GenBank/DDBJ whole genome shotgun (WGS) entry which is preliminary data.</text>
</comment>
<evidence type="ECO:0000313" key="4">
    <source>
        <dbReference type="Proteomes" id="UP001163846"/>
    </source>
</evidence>
<dbReference type="Proteomes" id="UP001163846">
    <property type="component" value="Unassembled WGS sequence"/>
</dbReference>
<feature type="region of interest" description="Disordered" evidence="1">
    <location>
        <begin position="60"/>
        <end position="88"/>
    </location>
</feature>
<gene>
    <name evidence="3" type="ORF">F5878DRAFT_605549</name>
</gene>
<feature type="region of interest" description="Disordered" evidence="1">
    <location>
        <begin position="182"/>
        <end position="204"/>
    </location>
</feature>
<protein>
    <submittedName>
        <fullName evidence="3">Uncharacterized protein</fullName>
    </submittedName>
</protein>
<keyword evidence="4" id="KW-1185">Reference proteome</keyword>
<evidence type="ECO:0000313" key="3">
    <source>
        <dbReference type="EMBL" id="KAJ3843203.1"/>
    </source>
</evidence>
<dbReference type="EMBL" id="MU805982">
    <property type="protein sequence ID" value="KAJ3843203.1"/>
    <property type="molecule type" value="Genomic_DNA"/>
</dbReference>
<feature type="chain" id="PRO_5041435124" evidence="2">
    <location>
        <begin position="19"/>
        <end position="204"/>
    </location>
</feature>
<feature type="compositionally biased region" description="Polar residues" evidence="1">
    <location>
        <begin position="60"/>
        <end position="84"/>
    </location>
</feature>
<evidence type="ECO:0000256" key="1">
    <source>
        <dbReference type="SAM" id="MobiDB-lite"/>
    </source>
</evidence>
<dbReference type="AlphaFoldDB" id="A0AA38PHT5"/>
<reference evidence="3" key="1">
    <citation type="submission" date="2022-08" db="EMBL/GenBank/DDBJ databases">
        <authorList>
            <consortium name="DOE Joint Genome Institute"/>
            <person name="Min B."/>
            <person name="Riley R."/>
            <person name="Sierra-Patev S."/>
            <person name="Naranjo-Ortiz M."/>
            <person name="Looney B."/>
            <person name="Konkel Z."/>
            <person name="Slot J.C."/>
            <person name="Sakamoto Y."/>
            <person name="Steenwyk J.L."/>
            <person name="Rokas A."/>
            <person name="Carro J."/>
            <person name="Camarero S."/>
            <person name="Ferreira P."/>
            <person name="Molpeceres G."/>
            <person name="Ruiz-Duenas F.J."/>
            <person name="Serrano A."/>
            <person name="Henrissat B."/>
            <person name="Drula E."/>
            <person name="Hughes K.W."/>
            <person name="Mata J.L."/>
            <person name="Ishikawa N.K."/>
            <person name="Vargas-Isla R."/>
            <person name="Ushijima S."/>
            <person name="Smith C.A."/>
            <person name="Ahrendt S."/>
            <person name="Andreopoulos W."/>
            <person name="He G."/>
            <person name="Labutti K."/>
            <person name="Lipzen A."/>
            <person name="Ng V."/>
            <person name="Sandor L."/>
            <person name="Barry K."/>
            <person name="Martinez A.T."/>
            <person name="Xiao Y."/>
            <person name="Gibbons J.G."/>
            <person name="Terashima K."/>
            <person name="Hibbett D.S."/>
            <person name="Grigoriev I.V."/>
        </authorList>
    </citation>
    <scope>NUCLEOTIDE SEQUENCE</scope>
    <source>
        <strain evidence="3">TFB9207</strain>
    </source>
</reference>
<name>A0AA38PHT5_9AGAR</name>
<proteinExistence type="predicted"/>
<organism evidence="3 4">
    <name type="scientific">Lentinula raphanica</name>
    <dbReference type="NCBI Taxonomy" id="153919"/>
    <lineage>
        <taxon>Eukaryota</taxon>
        <taxon>Fungi</taxon>
        <taxon>Dikarya</taxon>
        <taxon>Basidiomycota</taxon>
        <taxon>Agaricomycotina</taxon>
        <taxon>Agaricomycetes</taxon>
        <taxon>Agaricomycetidae</taxon>
        <taxon>Agaricales</taxon>
        <taxon>Marasmiineae</taxon>
        <taxon>Omphalotaceae</taxon>
        <taxon>Lentinula</taxon>
    </lineage>
</organism>
<accession>A0AA38PHT5</accession>
<keyword evidence="2" id="KW-0732">Signal</keyword>